<feature type="compositionally biased region" description="Pro residues" evidence="1">
    <location>
        <begin position="53"/>
        <end position="67"/>
    </location>
</feature>
<evidence type="ECO:0000259" key="2">
    <source>
        <dbReference type="PROSITE" id="PS00036"/>
    </source>
</evidence>
<dbReference type="AlphaFoldDB" id="A0A316YJK1"/>
<sequence>MLERVKASMSVSAGERRRLQNREAQRRRREKLRRIGLTNDEVRQVIEGEDEPAPAPAPLMPVPPPVTAPRQSDLASVPVKAPQEPNCQLAQSYFASKSSESAQLLMDSITANFAKWSLSDTQADLRFYLSTQPELFDKLLIALHFAHGISDRRDATVCLPQDNGPSIYFAIIKLYAARAKDKALGGSSSSYQSSWSPCSSMSLRVEAQPLFEAVISNATRLGCSSEEISDIDAVSGIGEKFLIGNGECCVRPGEPASAAPPSGGDVTTKKTRVDWSNIPENMHPTAKQMLSRHYPLIDAAFVWPSVRDKVLSLPGITADAVCYDMMISSIVNEGDPSFLVWDSDAMDPDSWEVGEAFARRWPFLFDRDIIARSNWWRKKRGLGPIKLDDIPTPSPSAASST</sequence>
<reference evidence="3" key="1">
    <citation type="journal article" date="2018" name="Mol. Biol. Evol.">
        <title>Broad Genomic Sampling Reveals a Smut Pathogenic Ancestry of the Fungal Clade Ustilaginomycotina.</title>
        <authorList>
            <person name="Kijpornyongpan T."/>
            <person name="Mondo S.J."/>
            <person name="Barry K."/>
            <person name="Sandor L."/>
            <person name="Lee J."/>
            <person name="Lipzen A."/>
            <person name="Pangilinan J."/>
            <person name="LaButti K."/>
            <person name="Hainaut M."/>
            <person name="Henrissat B."/>
            <person name="Grigoriev I.V."/>
            <person name="Spatafora J.W."/>
            <person name="Aime M.C."/>
        </authorList>
    </citation>
    <scope>NUCLEOTIDE SEQUENCE [LARGE SCALE GENOMIC DNA]</scope>
    <source>
        <strain evidence="3">MCA 4198</strain>
    </source>
</reference>
<feature type="compositionally biased region" description="Basic residues" evidence="1">
    <location>
        <begin position="25"/>
        <end position="34"/>
    </location>
</feature>
<dbReference type="PROSITE" id="PS00036">
    <property type="entry name" value="BZIP_BASIC"/>
    <property type="match status" value="1"/>
</dbReference>
<dbReference type="EMBL" id="KZ819637">
    <property type="protein sequence ID" value="PWN89720.1"/>
    <property type="molecule type" value="Genomic_DNA"/>
</dbReference>
<dbReference type="Pfam" id="PF11905">
    <property type="entry name" value="DUF3425"/>
    <property type="match status" value="1"/>
</dbReference>
<dbReference type="InterPro" id="IPR004827">
    <property type="entry name" value="bZIP"/>
</dbReference>
<dbReference type="GO" id="GO:0003700">
    <property type="term" value="F:DNA-binding transcription factor activity"/>
    <property type="evidence" value="ECO:0007669"/>
    <property type="project" value="InterPro"/>
</dbReference>
<dbReference type="RefSeq" id="XP_025376918.1">
    <property type="nucleotide sequence ID" value="XM_025522244.1"/>
</dbReference>
<organism evidence="3 4">
    <name type="scientific">Acaromyces ingoldii</name>
    <dbReference type="NCBI Taxonomy" id="215250"/>
    <lineage>
        <taxon>Eukaryota</taxon>
        <taxon>Fungi</taxon>
        <taxon>Dikarya</taxon>
        <taxon>Basidiomycota</taxon>
        <taxon>Ustilaginomycotina</taxon>
        <taxon>Exobasidiomycetes</taxon>
        <taxon>Exobasidiales</taxon>
        <taxon>Cryptobasidiaceae</taxon>
        <taxon>Acaromyces</taxon>
    </lineage>
</organism>
<dbReference type="Proteomes" id="UP000245768">
    <property type="component" value="Unassembled WGS sequence"/>
</dbReference>
<dbReference type="PANTHER" id="PTHR38116:SF9">
    <property type="entry name" value="BZIP DOMAIN-CONTAINING PROTEIN"/>
    <property type="match status" value="1"/>
</dbReference>
<name>A0A316YJK1_9BASI</name>
<proteinExistence type="predicted"/>
<protein>
    <recommendedName>
        <fullName evidence="2">BZIP domain-containing protein</fullName>
    </recommendedName>
</protein>
<feature type="compositionally biased region" description="Basic and acidic residues" evidence="1">
    <location>
        <begin position="14"/>
        <end position="24"/>
    </location>
</feature>
<evidence type="ECO:0000313" key="3">
    <source>
        <dbReference type="EMBL" id="PWN89720.1"/>
    </source>
</evidence>
<accession>A0A316YJK1</accession>
<feature type="domain" description="BZIP" evidence="2">
    <location>
        <begin position="16"/>
        <end position="31"/>
    </location>
</feature>
<gene>
    <name evidence="3" type="ORF">FA10DRAFT_268234</name>
</gene>
<dbReference type="OrthoDB" id="2245989at2759"/>
<evidence type="ECO:0000313" key="4">
    <source>
        <dbReference type="Proteomes" id="UP000245768"/>
    </source>
</evidence>
<dbReference type="STRING" id="215250.A0A316YJK1"/>
<keyword evidence="4" id="KW-1185">Reference proteome</keyword>
<evidence type="ECO:0000256" key="1">
    <source>
        <dbReference type="SAM" id="MobiDB-lite"/>
    </source>
</evidence>
<dbReference type="GeneID" id="37044160"/>
<feature type="region of interest" description="Disordered" evidence="1">
    <location>
        <begin position="1"/>
        <end position="71"/>
    </location>
</feature>
<dbReference type="InParanoid" id="A0A316YJK1"/>
<dbReference type="InterPro" id="IPR021833">
    <property type="entry name" value="DUF3425"/>
</dbReference>
<dbReference type="PANTHER" id="PTHR38116">
    <property type="entry name" value="CHROMOSOME 7, WHOLE GENOME SHOTGUN SEQUENCE"/>
    <property type="match status" value="1"/>
</dbReference>